<feature type="transmembrane region" description="Helical" evidence="1">
    <location>
        <begin position="89"/>
        <end position="110"/>
    </location>
</feature>
<keyword evidence="1" id="KW-1133">Transmembrane helix</keyword>
<protein>
    <submittedName>
        <fullName evidence="3">SPW repeat protein</fullName>
    </submittedName>
</protein>
<proteinExistence type="predicted"/>
<feature type="transmembrane region" description="Helical" evidence="1">
    <location>
        <begin position="65"/>
        <end position="82"/>
    </location>
</feature>
<keyword evidence="1" id="KW-0812">Transmembrane</keyword>
<evidence type="ECO:0000256" key="1">
    <source>
        <dbReference type="SAM" id="Phobius"/>
    </source>
</evidence>
<dbReference type="Pfam" id="PF03779">
    <property type="entry name" value="SPW"/>
    <property type="match status" value="1"/>
</dbReference>
<keyword evidence="1" id="KW-0472">Membrane</keyword>
<feature type="domain" description="SPW repeat-containing integral membrane" evidence="2">
    <location>
        <begin position="38"/>
        <end position="134"/>
    </location>
</feature>
<feature type="transmembrane region" description="Helical" evidence="1">
    <location>
        <begin position="34"/>
        <end position="53"/>
    </location>
</feature>
<dbReference type="RefSeq" id="WP_311618431.1">
    <property type="nucleotide sequence ID" value="NZ_JAVREV010000008.1"/>
</dbReference>
<sequence length="157" mass="16471">MSDVSHRQRGDLAGHPDEREMRERYSRVMGGRDVVFADGPVFLAGLYAAVSAWAVHFNDSQPELATTNLIAGIAVALLALGFSRAPERMYGMSHAIVVIGAWLIVSPWLVGDGPDAGIILSNVITGGIICLLGLVCAAAALKAHRSSSRGAGHAPRG</sequence>
<gene>
    <name evidence="3" type="ORF">RM779_16375</name>
</gene>
<organism evidence="3 4">
    <name type="scientific">Streptomyces johnsoniae</name>
    <dbReference type="NCBI Taxonomy" id="3075532"/>
    <lineage>
        <taxon>Bacteria</taxon>
        <taxon>Bacillati</taxon>
        <taxon>Actinomycetota</taxon>
        <taxon>Actinomycetes</taxon>
        <taxon>Kitasatosporales</taxon>
        <taxon>Streptomycetaceae</taxon>
        <taxon>Streptomyces</taxon>
    </lineage>
</organism>
<evidence type="ECO:0000259" key="2">
    <source>
        <dbReference type="Pfam" id="PF03779"/>
    </source>
</evidence>
<feature type="transmembrane region" description="Helical" evidence="1">
    <location>
        <begin position="116"/>
        <end position="141"/>
    </location>
</feature>
<dbReference type="EMBL" id="JAVREV010000008">
    <property type="protein sequence ID" value="MDT0444157.1"/>
    <property type="molecule type" value="Genomic_DNA"/>
</dbReference>
<comment type="caution">
    <text evidence="3">The sequence shown here is derived from an EMBL/GenBank/DDBJ whole genome shotgun (WGS) entry which is preliminary data.</text>
</comment>
<evidence type="ECO:0000313" key="3">
    <source>
        <dbReference type="EMBL" id="MDT0444157.1"/>
    </source>
</evidence>
<name>A0ABU2S5G6_9ACTN</name>
<evidence type="ECO:0000313" key="4">
    <source>
        <dbReference type="Proteomes" id="UP001183615"/>
    </source>
</evidence>
<dbReference type="Proteomes" id="UP001183615">
    <property type="component" value="Unassembled WGS sequence"/>
</dbReference>
<reference evidence="4" key="1">
    <citation type="submission" date="2023-07" db="EMBL/GenBank/DDBJ databases">
        <title>30 novel species of actinomycetes from the DSMZ collection.</title>
        <authorList>
            <person name="Nouioui I."/>
        </authorList>
    </citation>
    <scope>NUCLEOTIDE SEQUENCE [LARGE SCALE GENOMIC DNA]</scope>
    <source>
        <strain evidence="4">DSM 41886</strain>
    </source>
</reference>
<dbReference type="InterPro" id="IPR005530">
    <property type="entry name" value="SPW"/>
</dbReference>
<accession>A0ABU2S5G6</accession>
<keyword evidence="4" id="KW-1185">Reference proteome</keyword>